<reference evidence="1" key="2">
    <citation type="submission" date="2025-03" db="EMBL/GenBank/DDBJ databases">
        <authorList>
            <consortium name="ELIXIR-Norway"/>
            <consortium name="Elixir Norway"/>
        </authorList>
    </citation>
    <scope>NUCLEOTIDE SEQUENCE</scope>
</reference>
<proteinExistence type="predicted"/>
<reference evidence="1" key="1">
    <citation type="submission" date="2023-05" db="EMBL/GenBank/DDBJ databases">
        <authorList>
            <consortium name="ELIXIR-Norway"/>
        </authorList>
    </citation>
    <scope>NUCLEOTIDE SEQUENCE</scope>
</reference>
<dbReference type="EMBL" id="OX596108">
    <property type="protein sequence ID" value="CAN0231591.1"/>
    <property type="molecule type" value="Genomic_DNA"/>
</dbReference>
<organism evidence="1 2">
    <name type="scientific">Rangifer tarandus platyrhynchus</name>
    <name type="common">Svalbard reindeer</name>
    <dbReference type="NCBI Taxonomy" id="3082113"/>
    <lineage>
        <taxon>Eukaryota</taxon>
        <taxon>Metazoa</taxon>
        <taxon>Chordata</taxon>
        <taxon>Craniata</taxon>
        <taxon>Vertebrata</taxon>
        <taxon>Euteleostomi</taxon>
        <taxon>Mammalia</taxon>
        <taxon>Eutheria</taxon>
        <taxon>Laurasiatheria</taxon>
        <taxon>Artiodactyla</taxon>
        <taxon>Ruminantia</taxon>
        <taxon>Pecora</taxon>
        <taxon>Cervidae</taxon>
        <taxon>Odocoileinae</taxon>
        <taxon>Rangifer</taxon>
    </lineage>
</organism>
<evidence type="ECO:0000313" key="1">
    <source>
        <dbReference type="EMBL" id="CAN0231591.1"/>
    </source>
</evidence>
<sequence>MAGERTRRFTRSLLRPGQAAELRHSAASAAAVAVSSRQQQRVCAPPSPLATGASEGRRSEVLARAKTWESHLNAIAETNALLTHLPPRGKTPQTA</sequence>
<protein>
    <submittedName>
        <fullName evidence="1">Uncharacterized protein</fullName>
    </submittedName>
</protein>
<name>A0AC59Z4Z2_RANTA</name>
<dbReference type="Proteomes" id="UP001162501">
    <property type="component" value="Chromosome 24"/>
</dbReference>
<gene>
    <name evidence="1" type="ORF">MRATA1EN22A_LOCUS14031</name>
</gene>
<accession>A0AC59Z4Z2</accession>
<evidence type="ECO:0000313" key="2">
    <source>
        <dbReference type="Proteomes" id="UP001162501"/>
    </source>
</evidence>